<evidence type="ECO:0000256" key="3">
    <source>
        <dbReference type="ARBA" id="ARBA00022801"/>
    </source>
</evidence>
<keyword evidence="3" id="KW-0378">Hydrolase</keyword>
<evidence type="ECO:0000313" key="6">
    <source>
        <dbReference type="Proteomes" id="UP000515480"/>
    </source>
</evidence>
<dbReference type="GO" id="GO:0003676">
    <property type="term" value="F:nucleic acid binding"/>
    <property type="evidence" value="ECO:0007669"/>
    <property type="project" value="InterPro"/>
</dbReference>
<dbReference type="Gene3D" id="3.40.1350.10">
    <property type="match status" value="1"/>
</dbReference>
<keyword evidence="2" id="KW-0540">Nuclease</keyword>
<protein>
    <submittedName>
        <fullName evidence="5">VRR-NUC domain-containing protein</fullName>
    </submittedName>
</protein>
<dbReference type="GO" id="GO:0004518">
    <property type="term" value="F:nuclease activity"/>
    <property type="evidence" value="ECO:0007669"/>
    <property type="project" value="UniProtKB-KW"/>
</dbReference>
<comment type="cofactor">
    <cofactor evidence="1">
        <name>Mg(2+)</name>
        <dbReference type="ChEBI" id="CHEBI:18420"/>
    </cofactor>
</comment>
<dbReference type="SMART" id="SM00990">
    <property type="entry name" value="VRR_NUC"/>
    <property type="match status" value="1"/>
</dbReference>
<dbReference type="AlphaFoldDB" id="A0A7G7VI84"/>
<dbReference type="InterPro" id="IPR011856">
    <property type="entry name" value="tRNA_endonuc-like_dom_sf"/>
</dbReference>
<sequence length="90" mass="10055">MRERDLERYTTMVIKSHGGLALKFISPGCAGVPDRLVLMPGGKMCFMELKAPGRKPRPLQVWRIEQLRALGFKVYVVDGKEEIGGIINAL</sequence>
<dbReference type="Proteomes" id="UP000515480">
    <property type="component" value="Chromosome"/>
</dbReference>
<dbReference type="KEGG" id="stim:H1B31_08070"/>
<reference evidence="5 6" key="1">
    <citation type="submission" date="2020-07" db="EMBL/GenBank/DDBJ databases">
        <title>Complete genome and description of Selenomonas timonensis sp. nov., a new bacterium isolated from a gingivitis subject.</title>
        <authorList>
            <person name="Antezack A."/>
        </authorList>
    </citation>
    <scope>NUCLEOTIDE SEQUENCE [LARGE SCALE GENOMIC DNA]</scope>
    <source>
        <strain evidence="5 6">Marseille-Q3039</strain>
    </source>
</reference>
<evidence type="ECO:0000259" key="4">
    <source>
        <dbReference type="SMART" id="SM00990"/>
    </source>
</evidence>
<feature type="domain" description="VRR-NUC" evidence="4">
    <location>
        <begin position="1"/>
        <end position="81"/>
    </location>
</feature>
<keyword evidence="6" id="KW-1185">Reference proteome</keyword>
<proteinExistence type="predicted"/>
<accession>A0A7G7VI84</accession>
<dbReference type="GO" id="GO:0016788">
    <property type="term" value="F:hydrolase activity, acting on ester bonds"/>
    <property type="evidence" value="ECO:0007669"/>
    <property type="project" value="InterPro"/>
</dbReference>
<evidence type="ECO:0000256" key="1">
    <source>
        <dbReference type="ARBA" id="ARBA00001946"/>
    </source>
</evidence>
<name>A0A7G7VI84_9FIRM</name>
<dbReference type="InterPro" id="IPR014883">
    <property type="entry name" value="VRR_NUC"/>
</dbReference>
<evidence type="ECO:0000256" key="2">
    <source>
        <dbReference type="ARBA" id="ARBA00022722"/>
    </source>
</evidence>
<dbReference type="EMBL" id="CP060204">
    <property type="protein sequence ID" value="QNH53827.1"/>
    <property type="molecule type" value="Genomic_DNA"/>
</dbReference>
<gene>
    <name evidence="5" type="ORF">H1B31_08070</name>
</gene>
<organism evidence="5 6">
    <name type="scientific">Selenomonas timonae</name>
    <dbReference type="NCBI Taxonomy" id="2754044"/>
    <lineage>
        <taxon>Bacteria</taxon>
        <taxon>Bacillati</taxon>
        <taxon>Bacillota</taxon>
        <taxon>Negativicutes</taxon>
        <taxon>Selenomonadales</taxon>
        <taxon>Selenomonadaceae</taxon>
        <taxon>Selenomonas</taxon>
    </lineage>
</organism>
<dbReference type="RefSeq" id="WP_185979940.1">
    <property type="nucleotide sequence ID" value="NZ_CP060204.1"/>
</dbReference>
<evidence type="ECO:0000313" key="5">
    <source>
        <dbReference type="EMBL" id="QNH53827.1"/>
    </source>
</evidence>